<comment type="caution">
    <text evidence="2">The sequence shown here is derived from an EMBL/GenBank/DDBJ whole genome shotgun (WGS) entry which is preliminary data.</text>
</comment>
<name>A0AAJ0BP68_9PEZI</name>
<evidence type="ECO:0000256" key="1">
    <source>
        <dbReference type="SAM" id="MobiDB-lite"/>
    </source>
</evidence>
<dbReference type="EMBL" id="MU839051">
    <property type="protein sequence ID" value="KAK1761776.1"/>
    <property type="molecule type" value="Genomic_DNA"/>
</dbReference>
<sequence>MGDTRPNRFAAIFQQLAIAAPPNTKSAVINYAEFANAIASWSSKWREKGQVDKNSVYNRLRPNLERTMSLGLNSEAKAKDSSSTPSGESQLLALAESEPVDVIILLASCVQYDQITSLLELSVSSPKAMVSALSAILDQDQQLRSILLGNSIEKMATKLLKDEAGTPLEKRLTLFHQGIALARAKPLSVVTSPATAPQGALPQAVVQHSASPTISLFWIGIPDETEILHQSTTGIPVSPRVASALNDMDMKVLLQPELVDQLEKSLGLAFIGPEQSCPGKTDLDEGRWLHQSIVTLMFMLNSPNCPFRLERALSWQGLDLSKFEDLLLGSQSNQPSSSQHQPKTLVFLSRTGYPSEKALSLQAFYSRMRLISAVHGNLEVCPPEEEFLFKEDKGDPPDDGSSLDDNSGKGTFAAAIQFPHSFHIVKQMSNNPDPSGTGTTKKFVPALRDFGELCVFVRGPGPATSRIIIIVRVKPNDNDISGRSPGPEITFQQLRPSDFHWLATPDERAAKYDELCRFAVYVMMGWWYTAGYYSYATLAPPWLDVCAMGLYATSRGSSGDSQMPGHAGATQANDREKAQTPGVAGPGPELYDFNRWHRTILAVGIVGIARFILLLESYDNSYKFFV</sequence>
<accession>A0AAJ0BP68</accession>
<feature type="region of interest" description="Disordered" evidence="1">
    <location>
        <begin position="388"/>
        <end position="408"/>
    </location>
</feature>
<feature type="region of interest" description="Disordered" evidence="1">
    <location>
        <begin position="556"/>
        <end position="583"/>
    </location>
</feature>
<keyword evidence="3" id="KW-1185">Reference proteome</keyword>
<dbReference type="Proteomes" id="UP001244011">
    <property type="component" value="Unassembled WGS sequence"/>
</dbReference>
<organism evidence="2 3">
    <name type="scientific">Phialemonium atrogriseum</name>
    <dbReference type="NCBI Taxonomy" id="1093897"/>
    <lineage>
        <taxon>Eukaryota</taxon>
        <taxon>Fungi</taxon>
        <taxon>Dikarya</taxon>
        <taxon>Ascomycota</taxon>
        <taxon>Pezizomycotina</taxon>
        <taxon>Sordariomycetes</taxon>
        <taxon>Sordariomycetidae</taxon>
        <taxon>Cephalothecales</taxon>
        <taxon>Cephalothecaceae</taxon>
        <taxon>Phialemonium</taxon>
    </lineage>
</organism>
<reference evidence="2" key="1">
    <citation type="submission" date="2023-06" db="EMBL/GenBank/DDBJ databases">
        <title>Genome-scale phylogeny and comparative genomics of the fungal order Sordariales.</title>
        <authorList>
            <consortium name="Lawrence Berkeley National Laboratory"/>
            <person name="Hensen N."/>
            <person name="Bonometti L."/>
            <person name="Westerberg I."/>
            <person name="Brannstrom I.O."/>
            <person name="Guillou S."/>
            <person name="Cros-Aarteil S."/>
            <person name="Calhoun S."/>
            <person name="Haridas S."/>
            <person name="Kuo A."/>
            <person name="Mondo S."/>
            <person name="Pangilinan J."/>
            <person name="Riley R."/>
            <person name="Labutti K."/>
            <person name="Andreopoulos B."/>
            <person name="Lipzen A."/>
            <person name="Chen C."/>
            <person name="Yanf M."/>
            <person name="Daum C."/>
            <person name="Ng V."/>
            <person name="Clum A."/>
            <person name="Steindorff A."/>
            <person name="Ohm R."/>
            <person name="Martin F."/>
            <person name="Silar P."/>
            <person name="Natvig D."/>
            <person name="Lalanne C."/>
            <person name="Gautier V."/>
            <person name="Ament-Velasquez S.L."/>
            <person name="Kruys A."/>
            <person name="Hutchinson M.I."/>
            <person name="Powell A.J."/>
            <person name="Barry K."/>
            <person name="Miller A.N."/>
            <person name="Grigoriev I.V."/>
            <person name="Debuchy R."/>
            <person name="Gladieux P."/>
            <person name="Thoren M.H."/>
            <person name="Johannesson H."/>
        </authorList>
    </citation>
    <scope>NUCLEOTIDE SEQUENCE</scope>
    <source>
        <strain evidence="2">8032-3</strain>
    </source>
</reference>
<evidence type="ECO:0000313" key="3">
    <source>
        <dbReference type="Proteomes" id="UP001244011"/>
    </source>
</evidence>
<dbReference type="RefSeq" id="XP_060277989.1">
    <property type="nucleotide sequence ID" value="XM_060426344.1"/>
</dbReference>
<dbReference type="AlphaFoldDB" id="A0AAJ0BP68"/>
<protein>
    <submittedName>
        <fullName evidence="2">Uncharacterized protein</fullName>
    </submittedName>
</protein>
<proteinExistence type="predicted"/>
<dbReference type="GeneID" id="85309531"/>
<evidence type="ECO:0000313" key="2">
    <source>
        <dbReference type="EMBL" id="KAK1761776.1"/>
    </source>
</evidence>
<gene>
    <name evidence="2" type="ORF">QBC33DRAFT_520135</name>
</gene>